<gene>
    <name evidence="1" type="ORF">BpHYR1_008910</name>
</gene>
<dbReference type="EMBL" id="REGN01003168">
    <property type="protein sequence ID" value="RNA24087.1"/>
    <property type="molecule type" value="Genomic_DNA"/>
</dbReference>
<comment type="caution">
    <text evidence="1">The sequence shown here is derived from an EMBL/GenBank/DDBJ whole genome shotgun (WGS) entry which is preliminary data.</text>
</comment>
<name>A0A3M7RL14_BRAPC</name>
<keyword evidence="2" id="KW-1185">Reference proteome</keyword>
<dbReference type="PANTHER" id="PTHR28457">
    <property type="entry name" value="COILED-COIL DOMAIN-CONTAINING PROTEIN 189"/>
    <property type="match status" value="1"/>
</dbReference>
<dbReference type="AlphaFoldDB" id="A0A3M7RL14"/>
<organism evidence="1 2">
    <name type="scientific">Brachionus plicatilis</name>
    <name type="common">Marine rotifer</name>
    <name type="synonym">Brachionus muelleri</name>
    <dbReference type="NCBI Taxonomy" id="10195"/>
    <lineage>
        <taxon>Eukaryota</taxon>
        <taxon>Metazoa</taxon>
        <taxon>Spiralia</taxon>
        <taxon>Gnathifera</taxon>
        <taxon>Rotifera</taxon>
        <taxon>Eurotatoria</taxon>
        <taxon>Monogononta</taxon>
        <taxon>Pseudotrocha</taxon>
        <taxon>Ploima</taxon>
        <taxon>Brachionidae</taxon>
        <taxon>Brachionus</taxon>
    </lineage>
</organism>
<dbReference type="STRING" id="10195.A0A3M7RL14"/>
<proteinExistence type="predicted"/>
<dbReference type="InterPro" id="IPR032727">
    <property type="entry name" value="CLAMP"/>
</dbReference>
<dbReference type="Pfam" id="PF14769">
    <property type="entry name" value="CLAMP"/>
    <property type="match status" value="1"/>
</dbReference>
<dbReference type="PANTHER" id="PTHR28457:SF3">
    <property type="entry name" value="CILIARY-ASSOCIATED CALCIUM-BINDING COILED-COIL PROTEIN 1"/>
    <property type="match status" value="1"/>
</dbReference>
<evidence type="ECO:0000313" key="1">
    <source>
        <dbReference type="EMBL" id="RNA24087.1"/>
    </source>
</evidence>
<dbReference type="Proteomes" id="UP000276133">
    <property type="component" value="Unassembled WGS sequence"/>
</dbReference>
<dbReference type="OrthoDB" id="2126027at2759"/>
<evidence type="ECO:0000313" key="2">
    <source>
        <dbReference type="Proteomes" id="UP000276133"/>
    </source>
</evidence>
<sequence>MPAKNKTQQEIPKEPEDHLLWKYLAQEDLQAMENMDLAKLEFFLAEKFHLNEYETELKQACFLDYYLTQYWWARKEKSFNLEQVSSFFSIAYNLMENLRDKNFKFVDNLGDFNLMLSVLNERMRLFSDQQLKDMIKHFSVTFFQNTNLYLFVIEEEQNEIVVGKEIEVECPKLPSLPYPAPLDEALPIDLYEKYILKIPDEPDQEEKLRQELENPENIVLSDEVLEQIHDKFEGLGLDEARNIIFQITNELVTELKDEMRTKIRNREAALLNELAKSAKKK</sequence>
<accession>A0A3M7RL14</accession>
<protein>
    <submittedName>
        <fullName evidence="1">Uncharacterized protein</fullName>
    </submittedName>
</protein>
<reference evidence="1 2" key="1">
    <citation type="journal article" date="2018" name="Sci. Rep.">
        <title>Genomic signatures of local adaptation to the degree of environmental predictability in rotifers.</title>
        <authorList>
            <person name="Franch-Gras L."/>
            <person name="Hahn C."/>
            <person name="Garcia-Roger E.M."/>
            <person name="Carmona M.J."/>
            <person name="Serra M."/>
            <person name="Gomez A."/>
        </authorList>
    </citation>
    <scope>NUCLEOTIDE SEQUENCE [LARGE SCALE GENOMIC DNA]</scope>
    <source>
        <strain evidence="1">HYR1</strain>
    </source>
</reference>